<evidence type="ECO:0000256" key="12">
    <source>
        <dbReference type="ARBA" id="ARBA00023145"/>
    </source>
</evidence>
<dbReference type="GO" id="GO:0006508">
    <property type="term" value="P:proteolysis"/>
    <property type="evidence" value="ECO:0007669"/>
    <property type="project" value="UniProtKB-KW"/>
</dbReference>
<keyword evidence="9" id="KW-0862">Zinc</keyword>
<keyword evidence="10" id="KW-0843">Virulence</keyword>
<dbReference type="PANTHER" id="PTHR11705:SF143">
    <property type="entry name" value="SLL0236 PROTEIN"/>
    <property type="match status" value="1"/>
</dbReference>
<evidence type="ECO:0000313" key="17">
    <source>
        <dbReference type="Proteomes" id="UP000028524"/>
    </source>
</evidence>
<dbReference type="Pfam" id="PF00246">
    <property type="entry name" value="Peptidase_M14"/>
    <property type="match status" value="1"/>
</dbReference>
<keyword evidence="11" id="KW-0482">Metalloprotease</keyword>
<dbReference type="Gene3D" id="3.40.630.10">
    <property type="entry name" value="Zn peptidases"/>
    <property type="match status" value="1"/>
</dbReference>
<keyword evidence="12" id="KW-0865">Zymogen</keyword>
<dbReference type="GO" id="GO:0004181">
    <property type="term" value="F:metallocarboxypeptidase activity"/>
    <property type="evidence" value="ECO:0007669"/>
    <property type="project" value="InterPro"/>
</dbReference>
<dbReference type="SUPFAM" id="SSF53187">
    <property type="entry name" value="Zn-dependent exopeptidases"/>
    <property type="match status" value="1"/>
</dbReference>
<name>A0A084QFZ7_STAC4</name>
<dbReference type="PROSITE" id="PS52035">
    <property type="entry name" value="PEPTIDASE_M14"/>
    <property type="match status" value="1"/>
</dbReference>
<evidence type="ECO:0000256" key="5">
    <source>
        <dbReference type="ARBA" id="ARBA00022525"/>
    </source>
</evidence>
<accession>A0A084QFZ7</accession>
<comment type="cofactor">
    <cofactor evidence="1">
        <name>Zn(2+)</name>
        <dbReference type="ChEBI" id="CHEBI:29105"/>
    </cofactor>
</comment>
<proteinExistence type="inferred from homology"/>
<evidence type="ECO:0000256" key="8">
    <source>
        <dbReference type="ARBA" id="ARBA00022801"/>
    </source>
</evidence>
<feature type="chain" id="PRO_5001779272" description="Peptidase M14 domain-containing protein" evidence="14">
    <location>
        <begin position="20"/>
        <end position="467"/>
    </location>
</feature>
<evidence type="ECO:0000313" key="16">
    <source>
        <dbReference type="EMBL" id="KFA62882.1"/>
    </source>
</evidence>
<feature type="active site" description="Proton donor/acceptor" evidence="13">
    <location>
        <position position="415"/>
    </location>
</feature>
<dbReference type="OMA" id="EEQWAGQ"/>
<comment type="function">
    <text evidence="2">Extracellular metalloprotease that contributes to pathogenicity.</text>
</comment>
<evidence type="ECO:0000256" key="11">
    <source>
        <dbReference type="ARBA" id="ARBA00023049"/>
    </source>
</evidence>
<keyword evidence="17" id="KW-1185">Reference proteome</keyword>
<dbReference type="STRING" id="1283841.A0A084QFZ7"/>
<dbReference type="GO" id="GO:0005576">
    <property type="term" value="C:extracellular region"/>
    <property type="evidence" value="ECO:0007669"/>
    <property type="project" value="UniProtKB-SubCell"/>
</dbReference>
<keyword evidence="6" id="KW-0645">Protease</keyword>
<sequence>MKVTLVASLLTSAVAAAAAATAVAPRDDEPVSYEGYKVFRVSTHGRGAQVEEQLAGLNFTRWSQDALSHVDIVVGPDSVAGFEALGLDYYVMHDDLGASIAGEAEGAAAYSERRRKREAEQGAVDLHESYKRQVEDPSWFDSYHNYEDHIDYFRALQAAFPDNSESISAGRSVQNRNIFGIHLWGANGPGRPAILFHGTVHAREWIVGPTLEYITLQLINGYNSGDNLTTGVLDRYDFYIFPFVNPDGFVYSQTTDRLWRKNRQPAPPQGPANCLGRDINRNWAFAWDANTRGASRDPCSQTYQGEAATDTPENRGLDAYLRRLRDSAGIRLFIDWHSYGQYLLFPFGYAETTYAPELGVWHRTASLMSQVIRQASPLNTTYTFGPSASTLYTTTGSAPDHAYAIGGADWSYTIELPDSGEYGFVLPPSRIRGVAEEAWAGQQALYYLLEETFFDGIGPAQLYQGQN</sequence>
<evidence type="ECO:0000256" key="3">
    <source>
        <dbReference type="ARBA" id="ARBA00004613"/>
    </source>
</evidence>
<comment type="subcellular location">
    <subcellularLocation>
        <location evidence="3">Secreted</location>
    </subcellularLocation>
</comment>
<feature type="signal peptide" evidence="14">
    <location>
        <begin position="1"/>
        <end position="19"/>
    </location>
</feature>
<dbReference type="InParanoid" id="A0A084QFZ7"/>
<dbReference type="CDD" id="cd03860">
    <property type="entry name" value="M14_CP_A-B_like"/>
    <property type="match status" value="1"/>
</dbReference>
<dbReference type="GO" id="GO:0008270">
    <property type="term" value="F:zinc ion binding"/>
    <property type="evidence" value="ECO:0007669"/>
    <property type="project" value="InterPro"/>
</dbReference>
<dbReference type="PRINTS" id="PR00765">
    <property type="entry name" value="CRBOXYPTASEA"/>
</dbReference>
<dbReference type="FunFam" id="3.40.630.10:FF:000165">
    <property type="entry name" value="Glucan 1,4-alpha-glucosidase, putative"/>
    <property type="match status" value="1"/>
</dbReference>
<keyword evidence="8" id="KW-0378">Hydrolase</keyword>
<dbReference type="EMBL" id="KL660774">
    <property type="protein sequence ID" value="KFA62882.1"/>
    <property type="molecule type" value="Genomic_DNA"/>
</dbReference>
<comment type="similarity">
    <text evidence="4 13">Belongs to the peptidase M14 family.</text>
</comment>
<evidence type="ECO:0000256" key="13">
    <source>
        <dbReference type="PROSITE-ProRule" id="PRU01379"/>
    </source>
</evidence>
<evidence type="ECO:0000259" key="15">
    <source>
        <dbReference type="PROSITE" id="PS52035"/>
    </source>
</evidence>
<evidence type="ECO:0000256" key="10">
    <source>
        <dbReference type="ARBA" id="ARBA00023026"/>
    </source>
</evidence>
<protein>
    <recommendedName>
        <fullName evidence="15">Peptidase M14 domain-containing protein</fullName>
    </recommendedName>
</protein>
<evidence type="ECO:0000256" key="2">
    <source>
        <dbReference type="ARBA" id="ARBA00003091"/>
    </source>
</evidence>
<dbReference type="Proteomes" id="UP000028524">
    <property type="component" value="Unassembled WGS sequence"/>
</dbReference>
<dbReference type="SMART" id="SM00631">
    <property type="entry name" value="Zn_pept"/>
    <property type="match status" value="1"/>
</dbReference>
<reference evidence="16 17" key="1">
    <citation type="journal article" date="2014" name="BMC Genomics">
        <title>Comparative genome sequencing reveals chemotype-specific gene clusters in the toxigenic black mold Stachybotrys.</title>
        <authorList>
            <person name="Semeiks J."/>
            <person name="Borek D."/>
            <person name="Otwinowski Z."/>
            <person name="Grishin N.V."/>
        </authorList>
    </citation>
    <scope>NUCLEOTIDE SEQUENCE [LARGE SCALE GENOMIC DNA]</scope>
    <source>
        <strain evidence="16 17">IBT 40285</strain>
    </source>
</reference>
<evidence type="ECO:0000256" key="7">
    <source>
        <dbReference type="ARBA" id="ARBA00022729"/>
    </source>
</evidence>
<dbReference type="PANTHER" id="PTHR11705">
    <property type="entry name" value="PROTEASE FAMILY M14 CARBOXYPEPTIDASE A,B"/>
    <property type="match status" value="1"/>
</dbReference>
<dbReference type="SUPFAM" id="SSF54897">
    <property type="entry name" value="Protease propeptides/inhibitors"/>
    <property type="match status" value="1"/>
</dbReference>
<dbReference type="HOGENOM" id="CLU_019326_1_1_1"/>
<evidence type="ECO:0000256" key="6">
    <source>
        <dbReference type="ARBA" id="ARBA00022670"/>
    </source>
</evidence>
<keyword evidence="5" id="KW-0964">Secreted</keyword>
<keyword evidence="7 14" id="KW-0732">Signal</keyword>
<evidence type="ECO:0000256" key="9">
    <source>
        <dbReference type="ARBA" id="ARBA00022833"/>
    </source>
</evidence>
<evidence type="ECO:0000256" key="4">
    <source>
        <dbReference type="ARBA" id="ARBA00005988"/>
    </source>
</evidence>
<feature type="domain" description="Peptidase M14" evidence="15">
    <location>
        <begin position="142"/>
        <end position="449"/>
    </location>
</feature>
<dbReference type="InterPro" id="IPR000834">
    <property type="entry name" value="Peptidase_M14"/>
</dbReference>
<dbReference type="AlphaFoldDB" id="A0A084QFZ7"/>
<gene>
    <name evidence="16" type="ORF">S40285_02261</name>
</gene>
<dbReference type="OrthoDB" id="3626597at2759"/>
<organism evidence="16 17">
    <name type="scientific">Stachybotrys chlorohalonatus (strain IBT 40285)</name>
    <dbReference type="NCBI Taxonomy" id="1283841"/>
    <lineage>
        <taxon>Eukaryota</taxon>
        <taxon>Fungi</taxon>
        <taxon>Dikarya</taxon>
        <taxon>Ascomycota</taxon>
        <taxon>Pezizomycotina</taxon>
        <taxon>Sordariomycetes</taxon>
        <taxon>Hypocreomycetidae</taxon>
        <taxon>Hypocreales</taxon>
        <taxon>Stachybotryaceae</taxon>
        <taxon>Stachybotrys</taxon>
    </lineage>
</organism>
<evidence type="ECO:0000256" key="1">
    <source>
        <dbReference type="ARBA" id="ARBA00001947"/>
    </source>
</evidence>
<evidence type="ECO:0000256" key="14">
    <source>
        <dbReference type="SAM" id="SignalP"/>
    </source>
</evidence>